<dbReference type="VEuPathDB" id="FungiDB:BDBG_01494"/>
<gene>
    <name evidence="1" type="ORF">BDBG_01494</name>
</gene>
<evidence type="ECO:0000313" key="1">
    <source>
        <dbReference type="EMBL" id="OAT05036.1"/>
    </source>
</evidence>
<name>A0A179UAJ6_BLAGS</name>
<dbReference type="GeneID" id="8507131"/>
<dbReference type="KEGG" id="bgh:BDBG_01494"/>
<reference evidence="2" key="1">
    <citation type="journal article" date="2015" name="PLoS Genet.">
        <title>The dynamic genome and transcriptome of the human fungal pathogen Blastomyces and close relative Emmonsia.</title>
        <authorList>
            <person name="Munoz J.F."/>
            <person name="Gauthier G.M."/>
            <person name="Desjardins C.A."/>
            <person name="Gallo J.E."/>
            <person name="Holder J."/>
            <person name="Sullivan T.D."/>
            <person name="Marty A.J."/>
            <person name="Carmen J.C."/>
            <person name="Chen Z."/>
            <person name="Ding L."/>
            <person name="Gujja S."/>
            <person name="Magrini V."/>
            <person name="Misas E."/>
            <person name="Mitreva M."/>
            <person name="Priest M."/>
            <person name="Saif S."/>
            <person name="Whiston E.A."/>
            <person name="Young S."/>
            <person name="Zeng Q."/>
            <person name="Goldman W.E."/>
            <person name="Mardis E.R."/>
            <person name="Taylor J.W."/>
            <person name="McEwen J.G."/>
            <person name="Clay O.K."/>
            <person name="Klein B.S."/>
            <person name="Cuomo C.A."/>
        </authorList>
    </citation>
    <scope>NUCLEOTIDE SEQUENCE [LARGE SCALE GENOMIC DNA]</scope>
    <source>
        <strain evidence="2">SLH14081</strain>
    </source>
</reference>
<proteinExistence type="predicted"/>
<dbReference type="RefSeq" id="XP_031576502.1">
    <property type="nucleotide sequence ID" value="XM_031720363.1"/>
</dbReference>
<accession>A0A179UAJ6</accession>
<dbReference type="Proteomes" id="UP000002038">
    <property type="component" value="Unassembled WGS sequence"/>
</dbReference>
<evidence type="ECO:0000313" key="2">
    <source>
        <dbReference type="Proteomes" id="UP000002038"/>
    </source>
</evidence>
<dbReference type="AlphaFoldDB" id="A0A179UAJ6"/>
<dbReference type="EMBL" id="GG657449">
    <property type="protein sequence ID" value="OAT05036.1"/>
    <property type="molecule type" value="Genomic_DNA"/>
</dbReference>
<sequence length="105" mass="11500">MIGACIWLPYSATATRSNATLGNIPYCHGAPKSFQTLLHNPPQSSHPPHSTDQFASRDLASSYLESLKPADSSLANTILSPFTRIKLLRHFTPDHASQSDRLPTQ</sequence>
<keyword evidence="2" id="KW-1185">Reference proteome</keyword>
<protein>
    <submittedName>
        <fullName evidence="1">Uncharacterized protein</fullName>
    </submittedName>
</protein>
<organism evidence="1 2">
    <name type="scientific">Blastomyces gilchristii (strain SLH14081)</name>
    <name type="common">Blastomyces dermatitidis</name>
    <dbReference type="NCBI Taxonomy" id="559298"/>
    <lineage>
        <taxon>Eukaryota</taxon>
        <taxon>Fungi</taxon>
        <taxon>Dikarya</taxon>
        <taxon>Ascomycota</taxon>
        <taxon>Pezizomycotina</taxon>
        <taxon>Eurotiomycetes</taxon>
        <taxon>Eurotiomycetidae</taxon>
        <taxon>Onygenales</taxon>
        <taxon>Ajellomycetaceae</taxon>
        <taxon>Blastomyces</taxon>
    </lineage>
</organism>